<evidence type="ECO:0000256" key="2">
    <source>
        <dbReference type="SAM" id="SignalP"/>
    </source>
</evidence>
<dbReference type="GO" id="GO:0005576">
    <property type="term" value="C:extracellular region"/>
    <property type="evidence" value="ECO:0007669"/>
    <property type="project" value="TreeGrafter"/>
</dbReference>
<dbReference type="RefSeq" id="WP_248995890.1">
    <property type="nucleotide sequence ID" value="NZ_JAKIKP010000007.1"/>
</dbReference>
<organism evidence="3 4">
    <name type="scientific">Shewanella gaetbuli</name>
    <dbReference type="NCBI Taxonomy" id="220752"/>
    <lineage>
        <taxon>Bacteria</taxon>
        <taxon>Pseudomonadati</taxon>
        <taxon>Pseudomonadota</taxon>
        <taxon>Gammaproteobacteria</taxon>
        <taxon>Alteromonadales</taxon>
        <taxon>Shewanellaceae</taxon>
        <taxon>Shewanella</taxon>
    </lineage>
</organism>
<dbReference type="Pfam" id="PF12796">
    <property type="entry name" value="Ank_2"/>
    <property type="match status" value="1"/>
</dbReference>
<dbReference type="PROSITE" id="PS50297">
    <property type="entry name" value="ANK_REP_REGION"/>
    <property type="match status" value="1"/>
</dbReference>
<dbReference type="SUPFAM" id="SSF48403">
    <property type="entry name" value="Ankyrin repeat"/>
    <property type="match status" value="1"/>
</dbReference>
<feature type="chain" id="PRO_5040764994" evidence="2">
    <location>
        <begin position="23"/>
        <end position="593"/>
    </location>
</feature>
<dbReference type="InterPro" id="IPR052755">
    <property type="entry name" value="Lysozyme_Inhibitor_LprI"/>
</dbReference>
<evidence type="ECO:0000256" key="1">
    <source>
        <dbReference type="PROSITE-ProRule" id="PRU00023"/>
    </source>
</evidence>
<protein>
    <submittedName>
        <fullName evidence="3">Ankyrin repeat domain-containing protein</fullName>
    </submittedName>
</protein>
<dbReference type="SMART" id="SM00248">
    <property type="entry name" value="ANK"/>
    <property type="match status" value="2"/>
</dbReference>
<comment type="caution">
    <text evidence="3">The sequence shown here is derived from an EMBL/GenBank/DDBJ whole genome shotgun (WGS) entry which is preliminary data.</text>
</comment>
<feature type="repeat" description="ANK" evidence="1">
    <location>
        <begin position="446"/>
        <end position="478"/>
    </location>
</feature>
<dbReference type="InterPro" id="IPR036770">
    <property type="entry name" value="Ankyrin_rpt-contain_sf"/>
</dbReference>
<evidence type="ECO:0000313" key="4">
    <source>
        <dbReference type="Proteomes" id="UP001139333"/>
    </source>
</evidence>
<gene>
    <name evidence="3" type="ORF">L2672_10950</name>
</gene>
<dbReference type="InterPro" id="IPR002110">
    <property type="entry name" value="Ankyrin_rpt"/>
</dbReference>
<dbReference type="EMBL" id="JAKIKP010000007">
    <property type="protein sequence ID" value="MCL1143213.1"/>
    <property type="molecule type" value="Genomic_DNA"/>
</dbReference>
<accession>A0A9X1ZK49</accession>
<dbReference type="PROSITE" id="PS50088">
    <property type="entry name" value="ANK_REPEAT"/>
    <property type="match status" value="1"/>
</dbReference>
<proteinExistence type="predicted"/>
<dbReference type="PANTHER" id="PTHR37549">
    <property type="entry name" value="LIPOPROTEIN LPRI"/>
    <property type="match status" value="1"/>
</dbReference>
<reference evidence="3" key="1">
    <citation type="submission" date="2022-01" db="EMBL/GenBank/DDBJ databases">
        <title>Whole genome-based taxonomy of the Shewanellaceae.</title>
        <authorList>
            <person name="Martin-Rodriguez A.J."/>
        </authorList>
    </citation>
    <scope>NUCLEOTIDE SEQUENCE</scope>
    <source>
        <strain evidence="3">DSM 16422</strain>
    </source>
</reference>
<feature type="signal peptide" evidence="2">
    <location>
        <begin position="1"/>
        <end position="22"/>
    </location>
</feature>
<dbReference type="AlphaFoldDB" id="A0A9X1ZK49"/>
<evidence type="ECO:0000313" key="3">
    <source>
        <dbReference type="EMBL" id="MCL1143213.1"/>
    </source>
</evidence>
<dbReference type="PANTHER" id="PTHR37549:SF1">
    <property type="entry name" value="LIPOPROTEIN LPRI"/>
    <property type="match status" value="1"/>
</dbReference>
<dbReference type="Gene3D" id="1.25.40.20">
    <property type="entry name" value="Ankyrin repeat-containing domain"/>
    <property type="match status" value="1"/>
</dbReference>
<name>A0A9X1ZK49_9GAMM</name>
<sequence>MKNTFLLIALIVLIGQTSIAYAGSQLPVCQAITQELNKVYSSAQADSYSLRMASKANLKDDSQLIVQAPFVRDDFVWTRWSLDSAETSPKSLNFSSSDKSKNEDLRLQINGFEWWRGLIYKYLVDNDKALQGSFHNAGPFGWLHSSFWNVFHFEDQAYVMATSGLYRPISVYLLDNSQSKEVCQVEPPISVDVKNAGLDLAYRHGLRYFMTDIKGHFGSAGSPYYSKNHDLMLDIIYRPTVHTEEFESSKEVDSFLYLAQSDAWSVRELGAAKNIASINRSYLEGYFRDVSRQLDANNLASLVLDKVYSDYDRKQLDEIGRSQLKQLANALSNDDSDSIVKSCQAIIRSKSFDYYHDNKRSMADCLSIVLDKPTVLDDLITECSGSTPNCSLSEVNAFGKNLLMYAAHMNNSKAVSTLLKIPELINARTINTARFDFPLAENMVTYGRTALMYAAENSSQRTIQLILDAGVDPNVKDSMGNNYFSYMDKNWRFNSSKARAYLSQSGPSFNCELATSTREKAICSDEMLSEYDRELSYLYSESYDQSPNSQALKTDQIRWLRNIDQLCSVKPNIVECISREYRERIRAFEFIVL</sequence>
<keyword evidence="4" id="KW-1185">Reference proteome</keyword>
<keyword evidence="2" id="KW-0732">Signal</keyword>
<keyword evidence="1" id="KW-0040">ANK repeat</keyword>
<dbReference type="Proteomes" id="UP001139333">
    <property type="component" value="Unassembled WGS sequence"/>
</dbReference>